<comment type="caution">
    <text evidence="2">The sequence shown here is derived from an EMBL/GenBank/DDBJ whole genome shotgun (WGS) entry which is preliminary data.</text>
</comment>
<reference evidence="2 4" key="1">
    <citation type="journal article" date="2013" name="Genome Biol. Evol.">
        <title>Genomes of Stigonematalean cyanobacteria (subsection V) and the evolution of oxygenic photosynthesis from prokaryotes to plastids.</title>
        <authorList>
            <person name="Dagan T."/>
            <person name="Roettger M."/>
            <person name="Stucken K."/>
            <person name="Landan G."/>
            <person name="Koch R."/>
            <person name="Major P."/>
            <person name="Gould S.B."/>
            <person name="Goremykin V.V."/>
            <person name="Rippka R."/>
            <person name="Tandeau de Marsac N."/>
            <person name="Gugger M."/>
            <person name="Lockhart P.J."/>
            <person name="Allen J.F."/>
            <person name="Brune I."/>
            <person name="Maus I."/>
            <person name="Puhler A."/>
            <person name="Martin W.F."/>
        </authorList>
    </citation>
    <scope>NUCLEOTIDE SEQUENCE [LARGE SCALE GENOMIC DNA]</scope>
    <source>
        <strain evidence="2 4">PCC 7110</strain>
    </source>
</reference>
<dbReference type="EMBL" id="ANNX02000045">
    <property type="protein sequence ID" value="KYC37935.1"/>
    <property type="molecule type" value="Genomic_DNA"/>
</dbReference>
<dbReference type="Proteomes" id="UP000076925">
    <property type="component" value="Unassembled WGS sequence"/>
</dbReference>
<sequence>MIVICDTSPLCYLLLIGQVGILPQLFGRIIIPNAVREELLNENADAIVQNWIAQPPNWLEIHKVEHLLSDLPSKLGSGECEAISLAVALKANLLIMDDWEARQAASNRGFTVTGLLGILYRAGMSDLLDFPNAIFQLQSTTFRASPSLIESFLSRYRQEKR</sequence>
<dbReference type="Pfam" id="PF11848">
    <property type="entry name" value="DUF3368"/>
    <property type="match status" value="1"/>
</dbReference>
<accession>A0A139WZQ3</accession>
<reference evidence="2" key="2">
    <citation type="submission" date="2016-02" db="EMBL/GenBank/DDBJ databases">
        <authorList>
            <person name="Wen L."/>
            <person name="He K."/>
            <person name="Yang H."/>
        </authorList>
    </citation>
    <scope>NUCLEOTIDE SEQUENCE</scope>
    <source>
        <strain evidence="2">PCC 7110</strain>
    </source>
</reference>
<dbReference type="InterPro" id="IPR021799">
    <property type="entry name" value="PIN-like_prokaryotic"/>
</dbReference>
<dbReference type="PANTHER" id="PTHR39550">
    <property type="entry name" value="SLL0658 PROTEIN"/>
    <property type="match status" value="1"/>
</dbReference>
<organism evidence="2 4">
    <name type="scientific">Scytonema hofmannii PCC 7110</name>
    <dbReference type="NCBI Taxonomy" id="128403"/>
    <lineage>
        <taxon>Bacteria</taxon>
        <taxon>Bacillati</taxon>
        <taxon>Cyanobacteriota</taxon>
        <taxon>Cyanophyceae</taxon>
        <taxon>Nostocales</taxon>
        <taxon>Scytonemataceae</taxon>
        <taxon>Scytonema</taxon>
    </lineage>
</organism>
<dbReference type="STRING" id="128403.WA1_05420"/>
<dbReference type="PANTHER" id="PTHR39550:SF1">
    <property type="entry name" value="SLL0658 PROTEIN"/>
    <property type="match status" value="1"/>
</dbReference>
<dbReference type="EMBL" id="ANNX02000059">
    <property type="protein sequence ID" value="KYC34956.1"/>
    <property type="molecule type" value="Genomic_DNA"/>
</dbReference>
<evidence type="ECO:0000313" key="1">
    <source>
        <dbReference type="EMBL" id="KYC34956.1"/>
    </source>
</evidence>
<evidence type="ECO:0000313" key="2">
    <source>
        <dbReference type="EMBL" id="KYC37935.1"/>
    </source>
</evidence>
<dbReference type="RefSeq" id="WP_017750209.1">
    <property type="nucleotide sequence ID" value="NZ_KQ976354.1"/>
</dbReference>
<dbReference type="AlphaFoldDB" id="A0A139WZQ3"/>
<keyword evidence="4" id="KW-1185">Reference proteome</keyword>
<dbReference type="EMBL" id="ANNX02000045">
    <property type="protein sequence ID" value="KYC37943.1"/>
    <property type="molecule type" value="Genomic_DNA"/>
</dbReference>
<evidence type="ECO:0000313" key="4">
    <source>
        <dbReference type="Proteomes" id="UP000076925"/>
    </source>
</evidence>
<gene>
    <name evidence="2" type="ORF">WA1_05420</name>
    <name evidence="3" type="ORF">WA1_05470</name>
    <name evidence="1" type="ORF">WA1_52055</name>
</gene>
<dbReference type="OrthoDB" id="9796404at2"/>
<evidence type="ECO:0000313" key="3">
    <source>
        <dbReference type="EMBL" id="KYC37943.1"/>
    </source>
</evidence>
<protein>
    <submittedName>
        <fullName evidence="2">Uncharacterized protein</fullName>
    </submittedName>
</protein>
<name>A0A139WZQ3_9CYAN</name>
<proteinExistence type="predicted"/>